<dbReference type="Gramene" id="mRNA:HanXRQr2_Chr10g0428701">
    <property type="protein sequence ID" value="CDS:HanXRQr2_Chr10g0428701.1"/>
    <property type="gene ID" value="HanXRQr2_Chr10g0428701"/>
</dbReference>
<evidence type="ECO:0000313" key="2">
    <source>
        <dbReference type="Proteomes" id="UP000215914"/>
    </source>
</evidence>
<dbReference type="Proteomes" id="UP000215914">
    <property type="component" value="Unassembled WGS sequence"/>
</dbReference>
<dbReference type="EMBL" id="MNCJ02000325">
    <property type="protein sequence ID" value="KAF5785441.1"/>
    <property type="molecule type" value="Genomic_DNA"/>
</dbReference>
<proteinExistence type="predicted"/>
<organism evidence="1 2">
    <name type="scientific">Helianthus annuus</name>
    <name type="common">Common sunflower</name>
    <dbReference type="NCBI Taxonomy" id="4232"/>
    <lineage>
        <taxon>Eukaryota</taxon>
        <taxon>Viridiplantae</taxon>
        <taxon>Streptophyta</taxon>
        <taxon>Embryophyta</taxon>
        <taxon>Tracheophyta</taxon>
        <taxon>Spermatophyta</taxon>
        <taxon>Magnoliopsida</taxon>
        <taxon>eudicotyledons</taxon>
        <taxon>Gunneridae</taxon>
        <taxon>Pentapetalae</taxon>
        <taxon>asterids</taxon>
        <taxon>campanulids</taxon>
        <taxon>Asterales</taxon>
        <taxon>Asteraceae</taxon>
        <taxon>Asteroideae</taxon>
        <taxon>Heliantheae alliance</taxon>
        <taxon>Heliantheae</taxon>
        <taxon>Helianthus</taxon>
    </lineage>
</organism>
<reference evidence="1" key="1">
    <citation type="journal article" date="2017" name="Nature">
        <title>The sunflower genome provides insights into oil metabolism, flowering and Asterid evolution.</title>
        <authorList>
            <person name="Badouin H."/>
            <person name="Gouzy J."/>
            <person name="Grassa C.J."/>
            <person name="Murat F."/>
            <person name="Staton S.E."/>
            <person name="Cottret L."/>
            <person name="Lelandais-Briere C."/>
            <person name="Owens G.L."/>
            <person name="Carrere S."/>
            <person name="Mayjonade B."/>
            <person name="Legrand L."/>
            <person name="Gill N."/>
            <person name="Kane N.C."/>
            <person name="Bowers J.E."/>
            <person name="Hubner S."/>
            <person name="Bellec A."/>
            <person name="Berard A."/>
            <person name="Berges H."/>
            <person name="Blanchet N."/>
            <person name="Boniface M.C."/>
            <person name="Brunel D."/>
            <person name="Catrice O."/>
            <person name="Chaidir N."/>
            <person name="Claudel C."/>
            <person name="Donnadieu C."/>
            <person name="Faraut T."/>
            <person name="Fievet G."/>
            <person name="Helmstetter N."/>
            <person name="King M."/>
            <person name="Knapp S.J."/>
            <person name="Lai Z."/>
            <person name="Le Paslier M.C."/>
            <person name="Lippi Y."/>
            <person name="Lorenzon L."/>
            <person name="Mandel J.R."/>
            <person name="Marage G."/>
            <person name="Marchand G."/>
            <person name="Marquand E."/>
            <person name="Bret-Mestries E."/>
            <person name="Morien E."/>
            <person name="Nambeesan S."/>
            <person name="Nguyen T."/>
            <person name="Pegot-Espagnet P."/>
            <person name="Pouilly N."/>
            <person name="Raftis F."/>
            <person name="Sallet E."/>
            <person name="Schiex T."/>
            <person name="Thomas J."/>
            <person name="Vandecasteele C."/>
            <person name="Vares D."/>
            <person name="Vear F."/>
            <person name="Vautrin S."/>
            <person name="Crespi M."/>
            <person name="Mangin B."/>
            <person name="Burke J.M."/>
            <person name="Salse J."/>
            <person name="Munos S."/>
            <person name="Vincourt P."/>
            <person name="Rieseberg L.H."/>
            <person name="Langlade N.B."/>
        </authorList>
    </citation>
    <scope>NUCLEOTIDE SEQUENCE</scope>
    <source>
        <tissue evidence="1">Leaves</tissue>
    </source>
</reference>
<gene>
    <name evidence="1" type="ORF">HanXRQr2_Chr10g0428701</name>
</gene>
<accession>A0A9K3HVX7</accession>
<protein>
    <submittedName>
        <fullName evidence="1">Uncharacterized protein</fullName>
    </submittedName>
</protein>
<sequence>MLHVIHPSNIFFCFFFECKNVLYKSLTRTLNINNLPYYPYIILYYTIHTKPLGGNSVSL</sequence>
<comment type="caution">
    <text evidence="1">The sequence shown here is derived from an EMBL/GenBank/DDBJ whole genome shotgun (WGS) entry which is preliminary data.</text>
</comment>
<dbReference type="AlphaFoldDB" id="A0A9K3HVX7"/>
<evidence type="ECO:0000313" key="1">
    <source>
        <dbReference type="EMBL" id="KAF5785441.1"/>
    </source>
</evidence>
<reference evidence="1" key="2">
    <citation type="submission" date="2020-06" db="EMBL/GenBank/DDBJ databases">
        <title>Helianthus annuus Genome sequencing and assembly Release 2.</title>
        <authorList>
            <person name="Gouzy J."/>
            <person name="Langlade N."/>
            <person name="Munos S."/>
        </authorList>
    </citation>
    <scope>NUCLEOTIDE SEQUENCE</scope>
    <source>
        <tissue evidence="1">Leaves</tissue>
    </source>
</reference>
<name>A0A9K3HVX7_HELAN</name>
<keyword evidence="2" id="KW-1185">Reference proteome</keyword>